<protein>
    <recommendedName>
        <fullName evidence="2">BIG2 domain-containing protein</fullName>
    </recommendedName>
</protein>
<dbReference type="STRING" id="1423770.FD29_GL002042"/>
<dbReference type="PATRIC" id="fig|1423770.3.peg.2097"/>
<organism evidence="3 4">
    <name type="scientific">Companilactobacillus mindensis DSM 14500</name>
    <dbReference type="NCBI Taxonomy" id="1423770"/>
    <lineage>
        <taxon>Bacteria</taxon>
        <taxon>Bacillati</taxon>
        <taxon>Bacillota</taxon>
        <taxon>Bacilli</taxon>
        <taxon>Lactobacillales</taxon>
        <taxon>Lactobacillaceae</taxon>
        <taxon>Companilactobacillus</taxon>
    </lineage>
</organism>
<dbReference type="SMART" id="SM00635">
    <property type="entry name" value="BID_2"/>
    <property type="match status" value="1"/>
</dbReference>
<evidence type="ECO:0000313" key="3">
    <source>
        <dbReference type="EMBL" id="KRL44616.1"/>
    </source>
</evidence>
<evidence type="ECO:0000259" key="2">
    <source>
        <dbReference type="SMART" id="SM00635"/>
    </source>
</evidence>
<evidence type="ECO:0000313" key="4">
    <source>
        <dbReference type="Proteomes" id="UP000050872"/>
    </source>
</evidence>
<reference evidence="3 4" key="1">
    <citation type="journal article" date="2015" name="Genome Announc.">
        <title>Expanding the biotechnology potential of lactobacilli through comparative genomics of 213 strains and associated genera.</title>
        <authorList>
            <person name="Sun Z."/>
            <person name="Harris H.M."/>
            <person name="McCann A."/>
            <person name="Guo C."/>
            <person name="Argimon S."/>
            <person name="Zhang W."/>
            <person name="Yang X."/>
            <person name="Jeffery I.B."/>
            <person name="Cooney J.C."/>
            <person name="Kagawa T.F."/>
            <person name="Liu W."/>
            <person name="Song Y."/>
            <person name="Salvetti E."/>
            <person name="Wrobel A."/>
            <person name="Rasinkangas P."/>
            <person name="Parkhill J."/>
            <person name="Rea M.C."/>
            <person name="O'Sullivan O."/>
            <person name="Ritari J."/>
            <person name="Douillard F.P."/>
            <person name="Paul Ross R."/>
            <person name="Yang R."/>
            <person name="Briner A.E."/>
            <person name="Felis G.E."/>
            <person name="de Vos W.M."/>
            <person name="Barrangou R."/>
            <person name="Klaenhammer T.R."/>
            <person name="Caufield P.W."/>
            <person name="Cui Y."/>
            <person name="Zhang H."/>
            <person name="O'Toole P.W."/>
        </authorList>
    </citation>
    <scope>NUCLEOTIDE SEQUENCE [LARGE SCALE GENOMIC DNA]</scope>
    <source>
        <strain evidence="3 4">DSM 14500</strain>
    </source>
</reference>
<evidence type="ECO:0000256" key="1">
    <source>
        <dbReference type="SAM" id="MobiDB-lite"/>
    </source>
</evidence>
<dbReference type="InterPro" id="IPR008964">
    <property type="entry name" value="Invasin/intimin_cell_adhesion"/>
</dbReference>
<proteinExistence type="predicted"/>
<gene>
    <name evidence="3" type="ORF">FD29_GL002042</name>
</gene>
<feature type="domain" description="BIG2" evidence="2">
    <location>
        <begin position="2"/>
        <end position="77"/>
    </location>
</feature>
<accession>A0A0R1QU44</accession>
<feature type="region of interest" description="Disordered" evidence="1">
    <location>
        <begin position="83"/>
        <end position="111"/>
    </location>
</feature>
<dbReference type="Proteomes" id="UP000050872">
    <property type="component" value="Unassembled WGS sequence"/>
</dbReference>
<dbReference type="InterPro" id="IPR003343">
    <property type="entry name" value="Big_2"/>
</dbReference>
<keyword evidence="4" id="KW-1185">Reference proteome</keyword>
<dbReference type="EMBL" id="AZEZ01000038">
    <property type="protein sequence ID" value="KRL44616.1"/>
    <property type="molecule type" value="Genomic_DNA"/>
</dbReference>
<dbReference type="AlphaFoldDB" id="A0A0R1QU44"/>
<dbReference type="SUPFAM" id="SSF49373">
    <property type="entry name" value="Invasin/intimin cell-adhesion fragments"/>
    <property type="match status" value="1"/>
</dbReference>
<dbReference type="Gene3D" id="2.60.40.1080">
    <property type="match status" value="1"/>
</dbReference>
<comment type="caution">
    <text evidence="3">The sequence shown here is derived from an EMBL/GenBank/DDBJ whole genome shotgun (WGS) entry which is preliminary data.</text>
</comment>
<sequence length="111" mass="11048">MGVSLDNSSLALKVGDTATLKATITPENADNLNYSFATSNDKVATVTPKVGKVTAVAAGTATITVTTEDGSKTASCEVTVTAAQSEAPKAPEAPTDVTSTATKDGATITAK</sequence>
<name>A0A0R1QU44_9LACO</name>
<dbReference type="Pfam" id="PF02368">
    <property type="entry name" value="Big_2"/>
    <property type="match status" value="1"/>
</dbReference>